<proteinExistence type="predicted"/>
<reference evidence="1 2" key="1">
    <citation type="submission" date="2013-01" db="EMBL/GenBank/DDBJ databases">
        <authorList>
            <person name="Bench S."/>
        </authorList>
    </citation>
    <scope>NUCLEOTIDE SEQUENCE [LARGE SCALE GENOMIC DNA]</scope>
    <source>
        <strain evidence="1 2">WH 0401</strain>
    </source>
</reference>
<sequence>MSCWVSFYKIGDRLYFEKSYYSATVKNLMFEERSPIFWEILL</sequence>
<comment type="caution">
    <text evidence="1">The sequence shown here is derived from an EMBL/GenBank/DDBJ whole genome shotgun (WGS) entry which is preliminary data.</text>
</comment>
<dbReference type="EMBL" id="CAQM01000809">
    <property type="protein sequence ID" value="CCQ64053.1"/>
    <property type="molecule type" value="Genomic_DNA"/>
</dbReference>
<accession>T2JDY0</accession>
<evidence type="ECO:0000313" key="2">
    <source>
        <dbReference type="Proteomes" id="UP000018198"/>
    </source>
</evidence>
<protein>
    <submittedName>
        <fullName evidence="1">Uncharacterized protein</fullName>
    </submittedName>
</protein>
<reference evidence="1 2" key="2">
    <citation type="submission" date="2013-09" db="EMBL/GenBank/DDBJ databases">
        <title>Whole genome comparison of six Crocosphaera watsonii strains with differing phenotypes.</title>
        <authorList>
            <person name="Bench S.R."/>
            <person name="Heller P."/>
            <person name="Frank I."/>
            <person name="Arciniega M."/>
            <person name="Shilova I.N."/>
            <person name="Zehr J.P."/>
        </authorList>
    </citation>
    <scope>NUCLEOTIDE SEQUENCE [LARGE SCALE GENOMIC DNA]</scope>
    <source>
        <strain evidence="1 2">WH 0401</strain>
    </source>
</reference>
<gene>
    <name evidence="1" type="ORF">CWATWH0401_4109</name>
</gene>
<dbReference type="RefSeq" id="WP_021836840.1">
    <property type="nucleotide sequence ID" value="NZ_CAQM01000809.1"/>
</dbReference>
<name>T2JDY0_CROWT</name>
<dbReference type="AlphaFoldDB" id="T2JDY0"/>
<dbReference type="Proteomes" id="UP000018198">
    <property type="component" value="Unassembled WGS sequence"/>
</dbReference>
<organism evidence="1 2">
    <name type="scientific">Crocosphaera watsonii WH 0401</name>
    <dbReference type="NCBI Taxonomy" id="555881"/>
    <lineage>
        <taxon>Bacteria</taxon>
        <taxon>Bacillati</taxon>
        <taxon>Cyanobacteriota</taxon>
        <taxon>Cyanophyceae</taxon>
        <taxon>Oscillatoriophycideae</taxon>
        <taxon>Chroococcales</taxon>
        <taxon>Aphanothecaceae</taxon>
        <taxon>Crocosphaera</taxon>
    </lineage>
</organism>
<evidence type="ECO:0000313" key="1">
    <source>
        <dbReference type="EMBL" id="CCQ64053.1"/>
    </source>
</evidence>